<dbReference type="InterPro" id="IPR005467">
    <property type="entry name" value="His_kinase_dom"/>
</dbReference>
<reference evidence="8 9" key="1">
    <citation type="journal article" date="2013" name="Int. J. Syst. Evol. Microbiol.">
        <title>Marinoscillum luteum sp. nov., isolated from marine sediment.</title>
        <authorList>
            <person name="Cha I.T."/>
            <person name="Park S.J."/>
            <person name="Kim S.J."/>
            <person name="Kim J.G."/>
            <person name="Jung M.Y."/>
            <person name="Shin K.S."/>
            <person name="Kwon K.K."/>
            <person name="Yang S.H."/>
            <person name="Seo Y.S."/>
            <person name="Rhee S.K."/>
        </authorList>
    </citation>
    <scope>NUCLEOTIDE SEQUENCE [LARGE SCALE GENOMIC DNA]</scope>
    <source>
        <strain evidence="8 9">KCTC 23939</strain>
    </source>
</reference>
<keyword evidence="8" id="KW-0547">Nucleotide-binding</keyword>
<dbReference type="Gene3D" id="1.10.287.130">
    <property type="match status" value="1"/>
</dbReference>
<dbReference type="InterPro" id="IPR011006">
    <property type="entry name" value="CheY-like_superfamily"/>
</dbReference>
<dbReference type="Pfam" id="PF02518">
    <property type="entry name" value="HATPase_c"/>
    <property type="match status" value="1"/>
</dbReference>
<sequence>MEVKLFDVILVLTTLVLYFWLAFWFIFSYFSKYESDFLWLYTAGSLIFTGFYLVRRNWSFHKWMTLIYYIIVYSLLGIAWLPSGGVTGSIHNMFVLVFLSGMLVLKPKQYRLFIGLSMTFAMGYTFYEILNPDYAKPFLDHTEHMIDLAASNALMLTILSFTLFFYKKEYEKDRERLKASNISLSREKLRAESADRIKTSFLTNISHEIRTPLNGVLGNLDLLKRTKLSPEQALLLKDMSHCSDILHGLISDLLDITMIEEEGMVLQEDRIDLHMVVSNVIQFFIPKVALKTGNVSINYHSDKRIPKYLRGDLTRVRQVLINLVNNAVKFTDEGEINIRSVLLSKTSRQAEIKISVADTGIGIPEDQRAHIFNRFHRDDNNPSMEGIGLGLSVCKKVVETIGGEIGLEKSKEKGSCFYFILPFKIEGSKWEDREIEEPTINKYSHLNVLVAEDQQVNQLVTRKMLRTLGVSNVEIAENGKRVVEMAALKAYDFILMDVRMPIMSGIEATREILKSASSRPPVIVAVTANVTKHEMQDCFEAGMRDFISKPFSLEVLRSSFEKFLGKEKA</sequence>
<evidence type="ECO:0000259" key="6">
    <source>
        <dbReference type="PROSITE" id="PS50109"/>
    </source>
</evidence>
<dbReference type="SUPFAM" id="SSF55874">
    <property type="entry name" value="ATPase domain of HSP90 chaperone/DNA topoisomerase II/histidine kinase"/>
    <property type="match status" value="1"/>
</dbReference>
<dbReference type="EMBL" id="JBIPKE010000019">
    <property type="protein sequence ID" value="MFH6984932.1"/>
    <property type="molecule type" value="Genomic_DNA"/>
</dbReference>
<dbReference type="Proteomes" id="UP001610063">
    <property type="component" value="Unassembled WGS sequence"/>
</dbReference>
<dbReference type="Pfam" id="PF00072">
    <property type="entry name" value="Response_reg"/>
    <property type="match status" value="1"/>
</dbReference>
<name>A0ABW7NBC1_9BACT</name>
<feature type="domain" description="Response regulatory" evidence="7">
    <location>
        <begin position="447"/>
        <end position="564"/>
    </location>
</feature>
<keyword evidence="5" id="KW-0472">Membrane</keyword>
<evidence type="ECO:0000256" key="2">
    <source>
        <dbReference type="ARBA" id="ARBA00012438"/>
    </source>
</evidence>
<dbReference type="InterPro" id="IPR036890">
    <property type="entry name" value="HATPase_C_sf"/>
</dbReference>
<dbReference type="CDD" id="cd00082">
    <property type="entry name" value="HisKA"/>
    <property type="match status" value="1"/>
</dbReference>
<feature type="transmembrane region" description="Helical" evidence="5">
    <location>
        <begin position="37"/>
        <end position="54"/>
    </location>
</feature>
<feature type="transmembrane region" description="Helical" evidence="5">
    <location>
        <begin position="89"/>
        <end position="105"/>
    </location>
</feature>
<dbReference type="CDD" id="cd16922">
    <property type="entry name" value="HATPase_EvgS-ArcB-TorS-like"/>
    <property type="match status" value="1"/>
</dbReference>
<dbReference type="PANTHER" id="PTHR45339:SF5">
    <property type="entry name" value="HISTIDINE KINASE"/>
    <property type="match status" value="1"/>
</dbReference>
<dbReference type="PROSITE" id="PS50109">
    <property type="entry name" value="HIS_KIN"/>
    <property type="match status" value="1"/>
</dbReference>
<organism evidence="8 9">
    <name type="scientific">Marinoscillum luteum</name>
    <dbReference type="NCBI Taxonomy" id="861051"/>
    <lineage>
        <taxon>Bacteria</taxon>
        <taxon>Pseudomonadati</taxon>
        <taxon>Bacteroidota</taxon>
        <taxon>Cytophagia</taxon>
        <taxon>Cytophagales</taxon>
        <taxon>Reichenbachiellaceae</taxon>
        <taxon>Marinoscillum</taxon>
    </lineage>
</organism>
<dbReference type="SMART" id="SM00448">
    <property type="entry name" value="REC"/>
    <property type="match status" value="1"/>
</dbReference>
<feature type="transmembrane region" description="Helical" evidence="5">
    <location>
        <begin position="112"/>
        <end position="129"/>
    </location>
</feature>
<protein>
    <recommendedName>
        <fullName evidence="2">histidine kinase</fullName>
        <ecNumber evidence="2">2.7.13.3</ecNumber>
    </recommendedName>
</protein>
<evidence type="ECO:0000256" key="3">
    <source>
        <dbReference type="ARBA" id="ARBA00022553"/>
    </source>
</evidence>
<feature type="transmembrane region" description="Helical" evidence="5">
    <location>
        <begin position="149"/>
        <end position="166"/>
    </location>
</feature>
<feature type="modified residue" description="4-aspartylphosphate" evidence="4">
    <location>
        <position position="497"/>
    </location>
</feature>
<evidence type="ECO:0000256" key="4">
    <source>
        <dbReference type="PROSITE-ProRule" id="PRU00169"/>
    </source>
</evidence>
<feature type="transmembrane region" description="Helical" evidence="5">
    <location>
        <begin position="66"/>
        <end position="83"/>
    </location>
</feature>
<keyword evidence="5" id="KW-0812">Transmembrane</keyword>
<dbReference type="InterPro" id="IPR004358">
    <property type="entry name" value="Sig_transdc_His_kin-like_C"/>
</dbReference>
<comment type="catalytic activity">
    <reaction evidence="1">
        <text>ATP + protein L-histidine = ADP + protein N-phospho-L-histidine.</text>
        <dbReference type="EC" id="2.7.13.3"/>
    </reaction>
</comment>
<dbReference type="CDD" id="cd17546">
    <property type="entry name" value="REC_hyHK_CKI1_RcsC-like"/>
    <property type="match status" value="1"/>
</dbReference>
<evidence type="ECO:0000313" key="9">
    <source>
        <dbReference type="Proteomes" id="UP001610063"/>
    </source>
</evidence>
<dbReference type="SUPFAM" id="SSF47384">
    <property type="entry name" value="Homodimeric domain of signal transducing histidine kinase"/>
    <property type="match status" value="1"/>
</dbReference>
<dbReference type="PANTHER" id="PTHR45339">
    <property type="entry name" value="HYBRID SIGNAL TRANSDUCTION HISTIDINE KINASE J"/>
    <property type="match status" value="1"/>
</dbReference>
<gene>
    <name evidence="8" type="ORF">ACHKAR_15865</name>
</gene>
<feature type="domain" description="Histidine kinase" evidence="6">
    <location>
        <begin position="204"/>
        <end position="425"/>
    </location>
</feature>
<proteinExistence type="predicted"/>
<feature type="transmembrane region" description="Helical" evidence="5">
    <location>
        <begin position="7"/>
        <end position="31"/>
    </location>
</feature>
<evidence type="ECO:0000313" key="8">
    <source>
        <dbReference type="EMBL" id="MFH6984932.1"/>
    </source>
</evidence>
<comment type="caution">
    <text evidence="8">The sequence shown here is derived from an EMBL/GenBank/DDBJ whole genome shotgun (WGS) entry which is preliminary data.</text>
</comment>
<dbReference type="Gene3D" id="3.40.50.2300">
    <property type="match status" value="1"/>
</dbReference>
<dbReference type="InterPro" id="IPR003661">
    <property type="entry name" value="HisK_dim/P_dom"/>
</dbReference>
<keyword evidence="8" id="KW-0067">ATP-binding</keyword>
<evidence type="ECO:0000256" key="1">
    <source>
        <dbReference type="ARBA" id="ARBA00000085"/>
    </source>
</evidence>
<dbReference type="SMART" id="SM00388">
    <property type="entry name" value="HisKA"/>
    <property type="match status" value="1"/>
</dbReference>
<evidence type="ECO:0000256" key="5">
    <source>
        <dbReference type="SAM" id="Phobius"/>
    </source>
</evidence>
<keyword evidence="3 4" id="KW-0597">Phosphoprotein</keyword>
<dbReference type="SUPFAM" id="SSF52172">
    <property type="entry name" value="CheY-like"/>
    <property type="match status" value="1"/>
</dbReference>
<accession>A0ABW7NBC1</accession>
<dbReference type="PROSITE" id="PS50110">
    <property type="entry name" value="RESPONSE_REGULATORY"/>
    <property type="match status" value="1"/>
</dbReference>
<keyword evidence="9" id="KW-1185">Reference proteome</keyword>
<dbReference type="RefSeq" id="WP_395418370.1">
    <property type="nucleotide sequence ID" value="NZ_JBIPKE010000019.1"/>
</dbReference>
<dbReference type="InterPro" id="IPR001789">
    <property type="entry name" value="Sig_transdc_resp-reg_receiver"/>
</dbReference>
<evidence type="ECO:0000259" key="7">
    <source>
        <dbReference type="PROSITE" id="PS50110"/>
    </source>
</evidence>
<keyword evidence="5" id="KW-1133">Transmembrane helix</keyword>
<dbReference type="GO" id="GO:0005524">
    <property type="term" value="F:ATP binding"/>
    <property type="evidence" value="ECO:0007669"/>
    <property type="project" value="UniProtKB-KW"/>
</dbReference>
<dbReference type="InterPro" id="IPR003594">
    <property type="entry name" value="HATPase_dom"/>
</dbReference>
<dbReference type="PRINTS" id="PR00344">
    <property type="entry name" value="BCTRLSENSOR"/>
</dbReference>
<dbReference type="Gene3D" id="3.30.565.10">
    <property type="entry name" value="Histidine kinase-like ATPase, C-terminal domain"/>
    <property type="match status" value="1"/>
</dbReference>
<dbReference type="SMART" id="SM00387">
    <property type="entry name" value="HATPase_c"/>
    <property type="match status" value="1"/>
</dbReference>
<dbReference type="InterPro" id="IPR036097">
    <property type="entry name" value="HisK_dim/P_sf"/>
</dbReference>
<dbReference type="EC" id="2.7.13.3" evidence="2"/>
<dbReference type="Pfam" id="PF00512">
    <property type="entry name" value="HisKA"/>
    <property type="match status" value="1"/>
</dbReference>